<dbReference type="AlphaFoldDB" id="A0A8S4RR30"/>
<name>A0A8S4RR30_9NEOP</name>
<evidence type="ECO:0000313" key="2">
    <source>
        <dbReference type="Proteomes" id="UP000838756"/>
    </source>
</evidence>
<accession>A0A8S4RR30</accession>
<protein>
    <submittedName>
        <fullName evidence="1">Jg21086 protein</fullName>
    </submittedName>
</protein>
<evidence type="ECO:0000313" key="1">
    <source>
        <dbReference type="EMBL" id="CAH2240614.1"/>
    </source>
</evidence>
<dbReference type="EMBL" id="CAKXAJ010025534">
    <property type="protein sequence ID" value="CAH2240614.1"/>
    <property type="molecule type" value="Genomic_DNA"/>
</dbReference>
<sequence>MKTMNKRSKRHNHTYALTDEFQIPRSSGTSSEVYQHCVICARSLRTGKRSVCVRRGGQMTTNAGSRLTQAAEDRGTLDRWNSLQKTNLQSGRPLVDVMIIDFKEI</sequence>
<dbReference type="Proteomes" id="UP000838756">
    <property type="component" value="Unassembled WGS sequence"/>
</dbReference>
<reference evidence="1" key="1">
    <citation type="submission" date="2022-03" db="EMBL/GenBank/DDBJ databases">
        <authorList>
            <person name="Lindestad O."/>
        </authorList>
    </citation>
    <scope>NUCLEOTIDE SEQUENCE</scope>
</reference>
<proteinExistence type="predicted"/>
<comment type="caution">
    <text evidence="1">The sequence shown here is derived from an EMBL/GenBank/DDBJ whole genome shotgun (WGS) entry which is preliminary data.</text>
</comment>
<gene>
    <name evidence="1" type="primary">jg21086</name>
    <name evidence="1" type="ORF">PAEG_LOCUS17187</name>
</gene>
<keyword evidence="2" id="KW-1185">Reference proteome</keyword>
<organism evidence="1 2">
    <name type="scientific">Pararge aegeria aegeria</name>
    <dbReference type="NCBI Taxonomy" id="348720"/>
    <lineage>
        <taxon>Eukaryota</taxon>
        <taxon>Metazoa</taxon>
        <taxon>Ecdysozoa</taxon>
        <taxon>Arthropoda</taxon>
        <taxon>Hexapoda</taxon>
        <taxon>Insecta</taxon>
        <taxon>Pterygota</taxon>
        <taxon>Neoptera</taxon>
        <taxon>Endopterygota</taxon>
        <taxon>Lepidoptera</taxon>
        <taxon>Glossata</taxon>
        <taxon>Ditrysia</taxon>
        <taxon>Papilionoidea</taxon>
        <taxon>Nymphalidae</taxon>
        <taxon>Satyrinae</taxon>
        <taxon>Satyrini</taxon>
        <taxon>Parargina</taxon>
        <taxon>Pararge</taxon>
    </lineage>
</organism>